<dbReference type="CDD" id="cd03819">
    <property type="entry name" value="GT4_WavL-like"/>
    <property type="match status" value="1"/>
</dbReference>
<evidence type="ECO:0000259" key="1">
    <source>
        <dbReference type="Pfam" id="PF00534"/>
    </source>
</evidence>
<dbReference type="PANTHER" id="PTHR12526">
    <property type="entry name" value="GLYCOSYLTRANSFERASE"/>
    <property type="match status" value="1"/>
</dbReference>
<feature type="domain" description="Glycosyltransferase subfamily 4-like N-terminal" evidence="2">
    <location>
        <begin position="16"/>
        <end position="169"/>
    </location>
</feature>
<evidence type="ECO:0000259" key="2">
    <source>
        <dbReference type="Pfam" id="PF13439"/>
    </source>
</evidence>
<dbReference type="HOGENOM" id="CLU_009583_0_3_6"/>
<dbReference type="OrthoDB" id="8523124at2"/>
<dbReference type="eggNOG" id="COG0438">
    <property type="taxonomic scope" value="Bacteria"/>
</dbReference>
<name>K4L0Q2_SIMAS</name>
<accession>K4L0Q2</accession>
<dbReference type="Pfam" id="PF00534">
    <property type="entry name" value="Glycos_transf_1"/>
    <property type="match status" value="1"/>
</dbReference>
<evidence type="ECO:0000313" key="3">
    <source>
        <dbReference type="EMBL" id="AFU99717.2"/>
    </source>
</evidence>
<gene>
    <name evidence="3" type="ordered locus">M5M_12825</name>
</gene>
<dbReference type="Pfam" id="PF13439">
    <property type="entry name" value="Glyco_transf_4"/>
    <property type="match status" value="1"/>
</dbReference>
<keyword evidence="4" id="KW-1185">Reference proteome</keyword>
<dbReference type="KEGG" id="saga:M5M_12825"/>
<keyword evidence="3" id="KW-0808">Transferase</keyword>
<dbReference type="Proteomes" id="UP000000466">
    <property type="component" value="Chromosome"/>
</dbReference>
<reference evidence="3 4" key="1">
    <citation type="journal article" date="2013" name="Genome Announc.">
        <title>Complete genome sequence of Simiduia agarivorans SA1(T), a marine bacterium able to degrade a variety of polysaccharides.</title>
        <authorList>
            <person name="Lin S.Y."/>
            <person name="Shieh W.Y."/>
            <person name="Chen J.S."/>
            <person name="Tang S.L."/>
        </authorList>
    </citation>
    <scope>NUCLEOTIDE SEQUENCE [LARGE SCALE GENOMIC DNA]</scope>
    <source>
        <strain evidence="4">DSM 21679 / JCM 13881 / BCRC 17597 / SA1</strain>
    </source>
</reference>
<sequence>MKKLTVIQVLPELHGGGVERGTLEIAAGLVAAGHRSVVISAGGRLVPELEAAGSEHITLPIAKKSLWALRQVRVLRKLFVALQADIIHLRSRLPAWLCYLAWRKLPAHKRPRLVTTVHGLYSVNRYSKIMARGEAVIAVSETIVDYIRTNYPDCFGPQVRRIYRGIDPAQFPRDYQPSAEWSAQWQQQFPQLVGKKVLCLPGRITRLKGHLDFLDMLHALVRAGEPVAGLIVGGEDPRRMGYYQEIKARVEELQLEDLVVFTGHRRDIRDIYAVSDLIFSLSTKPESFGRTVLEPLAMGRMVVGYDHGGVGEILAALFPQGRVPLQNADALRATALQLLKEPQLPAENQQFLLKDMVGQTLALYGELAS</sequence>
<dbReference type="EMBL" id="CP003746">
    <property type="protein sequence ID" value="AFU99717.2"/>
    <property type="molecule type" value="Genomic_DNA"/>
</dbReference>
<dbReference type="Gene3D" id="3.40.50.2000">
    <property type="entry name" value="Glycogen Phosphorylase B"/>
    <property type="match status" value="2"/>
</dbReference>
<dbReference type="PANTHER" id="PTHR12526:SF638">
    <property type="entry name" value="SPORE COAT PROTEIN SA"/>
    <property type="match status" value="1"/>
</dbReference>
<dbReference type="SUPFAM" id="SSF53756">
    <property type="entry name" value="UDP-Glycosyltransferase/glycogen phosphorylase"/>
    <property type="match status" value="1"/>
</dbReference>
<organism evidence="3 4">
    <name type="scientific">Simiduia agarivorans (strain DSM 21679 / JCM 13881 / BCRC 17597 / SA1)</name>
    <dbReference type="NCBI Taxonomy" id="1117647"/>
    <lineage>
        <taxon>Bacteria</taxon>
        <taxon>Pseudomonadati</taxon>
        <taxon>Pseudomonadota</taxon>
        <taxon>Gammaproteobacteria</taxon>
        <taxon>Cellvibrionales</taxon>
        <taxon>Cellvibrionaceae</taxon>
        <taxon>Simiduia</taxon>
    </lineage>
</organism>
<feature type="domain" description="Glycosyl transferase family 1" evidence="1">
    <location>
        <begin position="186"/>
        <end position="346"/>
    </location>
</feature>
<dbReference type="InterPro" id="IPR028098">
    <property type="entry name" value="Glyco_trans_4-like_N"/>
</dbReference>
<dbReference type="RefSeq" id="WP_016389424.1">
    <property type="nucleotide sequence ID" value="NC_018868.3"/>
</dbReference>
<dbReference type="GO" id="GO:0016757">
    <property type="term" value="F:glycosyltransferase activity"/>
    <property type="evidence" value="ECO:0007669"/>
    <property type="project" value="InterPro"/>
</dbReference>
<evidence type="ECO:0000313" key="4">
    <source>
        <dbReference type="Proteomes" id="UP000000466"/>
    </source>
</evidence>
<dbReference type="AlphaFoldDB" id="K4L0Q2"/>
<dbReference type="InterPro" id="IPR001296">
    <property type="entry name" value="Glyco_trans_1"/>
</dbReference>
<protein>
    <submittedName>
        <fullName evidence="3">Group 1 glycosyl transferase</fullName>
    </submittedName>
</protein>
<proteinExistence type="predicted"/>
<dbReference type="STRING" id="1117647.M5M_12825"/>
<dbReference type="GO" id="GO:1901135">
    <property type="term" value="P:carbohydrate derivative metabolic process"/>
    <property type="evidence" value="ECO:0007669"/>
    <property type="project" value="UniProtKB-ARBA"/>
</dbReference>